<feature type="transmembrane region" description="Helical" evidence="9">
    <location>
        <begin position="143"/>
        <end position="167"/>
    </location>
</feature>
<gene>
    <name evidence="10" type="ORF">SAMN06295933_2733</name>
</gene>
<accession>A0A1X7E707</accession>
<dbReference type="PANTHER" id="PTHR11795">
    <property type="entry name" value="BRANCHED-CHAIN AMINO ACID TRANSPORT SYSTEM PERMEASE PROTEIN LIVH"/>
    <property type="match status" value="1"/>
</dbReference>
<feature type="transmembrane region" description="Helical" evidence="9">
    <location>
        <begin position="61"/>
        <end position="81"/>
    </location>
</feature>
<evidence type="ECO:0000256" key="2">
    <source>
        <dbReference type="ARBA" id="ARBA00022448"/>
    </source>
</evidence>
<keyword evidence="3" id="KW-1003">Cell membrane</keyword>
<dbReference type="PANTHER" id="PTHR11795:SF445">
    <property type="entry name" value="AMINO ACID ABC TRANSPORTER PERMEASE PROTEIN"/>
    <property type="match status" value="1"/>
</dbReference>
<evidence type="ECO:0000256" key="9">
    <source>
        <dbReference type="SAM" id="Phobius"/>
    </source>
</evidence>
<dbReference type="GO" id="GO:0022857">
    <property type="term" value="F:transmembrane transporter activity"/>
    <property type="evidence" value="ECO:0007669"/>
    <property type="project" value="InterPro"/>
</dbReference>
<dbReference type="AlphaFoldDB" id="A0A1X7E707"/>
<keyword evidence="4 9" id="KW-0812">Transmembrane</keyword>
<reference evidence="11" key="1">
    <citation type="submission" date="2017-04" db="EMBL/GenBank/DDBJ databases">
        <authorList>
            <person name="Varghese N."/>
            <person name="Submissions S."/>
        </authorList>
    </citation>
    <scope>NUCLEOTIDE SEQUENCE [LARGE SCALE GENOMIC DNA]</scope>
    <source>
        <strain evidence="11">K3S</strain>
    </source>
</reference>
<evidence type="ECO:0000256" key="7">
    <source>
        <dbReference type="ARBA" id="ARBA00023136"/>
    </source>
</evidence>
<name>A0A1X7E707_9BACT</name>
<sequence length="297" mass="32546">MDFSYLIQDIISGILMGSIYGLIALGLTLVFGVLKVINFAHGSFLMVGMYAAYWAVSITGLHPYVALVIVVPVMFFFGYYLQNFLIKPIFVAEKDVREPTTVIIVTTGIWYILDNITLLFFGPAYRALTPNPLKGKMMEFGDIFISIPKFYGFLIAIGTALLLYLFLQKTRTGRAIRATSLDRDAASLMGINQWKIFNVAFGIGTAVAGISGVVLTTFYNVYPTVGVPFDVKSFVIVVLGGLGSIPGAIIGGIIIGLIESIGPTFMTSTWTEAIVYVLFLLVLFVKPSGLFGQKYDW</sequence>
<keyword evidence="5" id="KW-0029">Amino-acid transport</keyword>
<evidence type="ECO:0000256" key="4">
    <source>
        <dbReference type="ARBA" id="ARBA00022692"/>
    </source>
</evidence>
<feature type="transmembrane region" description="Helical" evidence="9">
    <location>
        <begin position="102"/>
        <end position="123"/>
    </location>
</feature>
<evidence type="ECO:0000256" key="1">
    <source>
        <dbReference type="ARBA" id="ARBA00004651"/>
    </source>
</evidence>
<feature type="transmembrane region" description="Helical" evidence="9">
    <location>
        <begin position="234"/>
        <end position="258"/>
    </location>
</feature>
<feature type="transmembrane region" description="Helical" evidence="9">
    <location>
        <begin position="196"/>
        <end position="222"/>
    </location>
</feature>
<keyword evidence="7 9" id="KW-0472">Membrane</keyword>
<dbReference type="EMBL" id="FWZU01000004">
    <property type="protein sequence ID" value="SMF28651.1"/>
    <property type="molecule type" value="Genomic_DNA"/>
</dbReference>
<protein>
    <submittedName>
        <fullName evidence="10">Amino acid/amide ABC transporter membrane protein 1, HAAT family</fullName>
    </submittedName>
</protein>
<evidence type="ECO:0000313" key="11">
    <source>
        <dbReference type="Proteomes" id="UP000192906"/>
    </source>
</evidence>
<comment type="similarity">
    <text evidence="8">Belongs to the binding-protein-dependent transport system permease family. LivHM subfamily.</text>
</comment>
<dbReference type="OrthoDB" id="9807115at2"/>
<dbReference type="GO" id="GO:0006865">
    <property type="term" value="P:amino acid transport"/>
    <property type="evidence" value="ECO:0007669"/>
    <property type="project" value="UniProtKB-KW"/>
</dbReference>
<evidence type="ECO:0000256" key="3">
    <source>
        <dbReference type="ARBA" id="ARBA00022475"/>
    </source>
</evidence>
<organism evidence="10 11">
    <name type="scientific">Desulfovibrio gilichinskyi</name>
    <dbReference type="NCBI Taxonomy" id="1519643"/>
    <lineage>
        <taxon>Bacteria</taxon>
        <taxon>Pseudomonadati</taxon>
        <taxon>Thermodesulfobacteriota</taxon>
        <taxon>Desulfovibrionia</taxon>
        <taxon>Desulfovibrionales</taxon>
        <taxon>Desulfovibrionaceae</taxon>
        <taxon>Desulfovibrio</taxon>
    </lineage>
</organism>
<evidence type="ECO:0000256" key="5">
    <source>
        <dbReference type="ARBA" id="ARBA00022970"/>
    </source>
</evidence>
<keyword evidence="11" id="KW-1185">Reference proteome</keyword>
<dbReference type="RefSeq" id="WP_085103125.1">
    <property type="nucleotide sequence ID" value="NZ_FWZU01000004.1"/>
</dbReference>
<dbReference type="GO" id="GO:0005886">
    <property type="term" value="C:plasma membrane"/>
    <property type="evidence" value="ECO:0007669"/>
    <property type="project" value="UniProtKB-SubCell"/>
</dbReference>
<dbReference type="Proteomes" id="UP000192906">
    <property type="component" value="Unassembled WGS sequence"/>
</dbReference>
<comment type="subcellular location">
    <subcellularLocation>
        <location evidence="1">Cell membrane</location>
        <topology evidence="1">Multi-pass membrane protein</topology>
    </subcellularLocation>
</comment>
<evidence type="ECO:0000313" key="10">
    <source>
        <dbReference type="EMBL" id="SMF28651.1"/>
    </source>
</evidence>
<feature type="transmembrane region" description="Helical" evidence="9">
    <location>
        <begin position="6"/>
        <end position="29"/>
    </location>
</feature>
<feature type="transmembrane region" description="Helical" evidence="9">
    <location>
        <begin position="36"/>
        <end position="55"/>
    </location>
</feature>
<dbReference type="CDD" id="cd06582">
    <property type="entry name" value="TM_PBP1_LivH_like"/>
    <property type="match status" value="1"/>
</dbReference>
<evidence type="ECO:0000256" key="8">
    <source>
        <dbReference type="ARBA" id="ARBA00037998"/>
    </source>
</evidence>
<evidence type="ECO:0000256" key="6">
    <source>
        <dbReference type="ARBA" id="ARBA00022989"/>
    </source>
</evidence>
<keyword evidence="2" id="KW-0813">Transport</keyword>
<dbReference type="STRING" id="1519643.SAMN06295933_2733"/>
<dbReference type="Pfam" id="PF02653">
    <property type="entry name" value="BPD_transp_2"/>
    <property type="match status" value="1"/>
</dbReference>
<proteinExistence type="inferred from homology"/>
<dbReference type="InterPro" id="IPR052157">
    <property type="entry name" value="BCAA_transport_permease"/>
</dbReference>
<feature type="transmembrane region" description="Helical" evidence="9">
    <location>
        <begin position="270"/>
        <end position="291"/>
    </location>
</feature>
<dbReference type="InterPro" id="IPR001851">
    <property type="entry name" value="ABC_transp_permease"/>
</dbReference>
<keyword evidence="6 9" id="KW-1133">Transmembrane helix</keyword>